<protein>
    <submittedName>
        <fullName evidence="7">General secretion pathway protein GspE</fullName>
    </submittedName>
</protein>
<organism evidence="7 8">
    <name type="scientific">Stutzerimonas stutzeri</name>
    <name type="common">Pseudomonas stutzeri</name>
    <dbReference type="NCBI Taxonomy" id="316"/>
    <lineage>
        <taxon>Bacteria</taxon>
        <taxon>Pseudomonadati</taxon>
        <taxon>Pseudomonadota</taxon>
        <taxon>Gammaproteobacteria</taxon>
        <taxon>Pseudomonadales</taxon>
        <taxon>Pseudomonadaceae</taxon>
        <taxon>Stutzerimonas</taxon>
    </lineage>
</organism>
<dbReference type="CDD" id="cd01129">
    <property type="entry name" value="PulE-GspE-like"/>
    <property type="match status" value="1"/>
</dbReference>
<comment type="caution">
    <text evidence="7">The sequence shown here is derived from an EMBL/GenBank/DDBJ whole genome shotgun (WGS) entry which is preliminary data.</text>
</comment>
<reference evidence="7 8" key="1">
    <citation type="submission" date="2014-11" db="EMBL/GenBank/DDBJ databases">
        <title>Genomics and ecophysiology of heterotrophic nitrogen fixing bacteria isolated from estuarine surface water.</title>
        <authorList>
            <person name="Bentzon-Tilia M."/>
            <person name="Severin I."/>
            <person name="Hansen L.H."/>
            <person name="Riemann L."/>
        </authorList>
    </citation>
    <scope>NUCLEOTIDE SEQUENCE [LARGE SCALE GENOMIC DNA]</scope>
    <source>
        <strain evidence="7 8">BAL361</strain>
    </source>
</reference>
<dbReference type="FunFam" id="3.30.450.90:FF:000001">
    <property type="entry name" value="Type II secretion system ATPase GspE"/>
    <property type="match status" value="1"/>
</dbReference>
<feature type="domain" description="Bacterial type II secretion system protein E" evidence="6">
    <location>
        <begin position="386"/>
        <end position="400"/>
    </location>
</feature>
<evidence type="ECO:0000256" key="5">
    <source>
        <dbReference type="ARBA" id="ARBA00022840"/>
    </source>
</evidence>
<evidence type="ECO:0000313" key="7">
    <source>
        <dbReference type="EMBL" id="KIZ35050.1"/>
    </source>
</evidence>
<dbReference type="InterPro" id="IPR007831">
    <property type="entry name" value="T2SS_GspE_N"/>
</dbReference>
<dbReference type="Proteomes" id="UP000032439">
    <property type="component" value="Unassembled WGS sequence"/>
</dbReference>
<dbReference type="GO" id="GO:0005737">
    <property type="term" value="C:cytoplasm"/>
    <property type="evidence" value="ECO:0007669"/>
    <property type="project" value="UniProtKB-SubCell"/>
</dbReference>
<dbReference type="Pfam" id="PF00437">
    <property type="entry name" value="T2SSE"/>
    <property type="match status" value="1"/>
</dbReference>
<evidence type="ECO:0000313" key="8">
    <source>
        <dbReference type="Proteomes" id="UP000032439"/>
    </source>
</evidence>
<evidence type="ECO:0000256" key="3">
    <source>
        <dbReference type="ARBA" id="ARBA00022490"/>
    </source>
</evidence>
<dbReference type="PATRIC" id="fig|316.110.peg.866"/>
<comment type="similarity">
    <text evidence="2">Belongs to the GSP E family.</text>
</comment>
<evidence type="ECO:0000259" key="6">
    <source>
        <dbReference type="PROSITE" id="PS00662"/>
    </source>
</evidence>
<dbReference type="InterPro" id="IPR027417">
    <property type="entry name" value="P-loop_NTPase"/>
</dbReference>
<keyword evidence="3" id="KW-0963">Cytoplasm</keyword>
<evidence type="ECO:0000256" key="2">
    <source>
        <dbReference type="ARBA" id="ARBA00006611"/>
    </source>
</evidence>
<comment type="subcellular location">
    <subcellularLocation>
        <location evidence="1">Cytoplasm</location>
    </subcellularLocation>
</comment>
<dbReference type="Gene3D" id="3.40.50.300">
    <property type="entry name" value="P-loop containing nucleotide triphosphate hydrolases"/>
    <property type="match status" value="1"/>
</dbReference>
<dbReference type="EMBL" id="JXXD01000141">
    <property type="protein sequence ID" value="KIZ35050.1"/>
    <property type="molecule type" value="Genomic_DNA"/>
</dbReference>
<evidence type="ECO:0000256" key="4">
    <source>
        <dbReference type="ARBA" id="ARBA00022741"/>
    </source>
</evidence>
<evidence type="ECO:0000256" key="1">
    <source>
        <dbReference type="ARBA" id="ARBA00004496"/>
    </source>
</evidence>
<dbReference type="PANTHER" id="PTHR30258">
    <property type="entry name" value="TYPE II SECRETION SYSTEM PROTEIN GSPE-RELATED"/>
    <property type="match status" value="1"/>
</dbReference>
<sequence>MNENISLSGLARQMVQAGVLDEKTAQQAQLQAHRNKLSLVTYVVQNKLAKGRAVAELASDQFGVALMDLAALEKDSLPKDLVSEKLARQHRVLPLVKRGTKLYVAISDPANHQSIADIQFSTGLTIESILVEDDKLGAAIDKLYDSGTSGLEELGEVDLDGIDVESVNDDAKGGEEGEAADDAPVVRFVNKMLLDAIRGGSSDLHFEPYEKAYRVRLRTDGVLHEVARPPIQLAPRISARLKVMAGLDISERRKPQDGRIKMKLSKTKAIDFRVNTLPTLWGEKIVMRILDPSSAQMGIDALGYEESQKQLYMDALKQPQGMILVTGPTGSGKTVSLYTGLNILNTVDVNISTAEDPVEINLEGINQVNVNPRQGMDFAQALRAFLRQDPDVIMVGEIRDLETAEIAIKAAQTGHMVMSTLHTNSAAETLTRLRNMGVAAFNIATSVNLIIAQRLARKLCSTCKKEVEVPRDALLKEGFPEESIGTFKIYGPVGCENCVGGYKGRVGIYEVVKNTPALARIIMEDGNSIDISTQMRKDGFNDLRTSALVKAMQGVTSLEEVNRVTKD</sequence>
<dbReference type="GO" id="GO:0016887">
    <property type="term" value="F:ATP hydrolysis activity"/>
    <property type="evidence" value="ECO:0007669"/>
    <property type="project" value="InterPro"/>
</dbReference>
<gene>
    <name evidence="7" type="ORF">LO50_14890</name>
</gene>
<accession>A0A0D7E3M1</accession>
<dbReference type="InterPro" id="IPR013374">
    <property type="entry name" value="ATPase_typ4_pilus-assembl_PilB"/>
</dbReference>
<keyword evidence="4" id="KW-0547">Nucleotide-binding</keyword>
<dbReference type="GO" id="GO:0009297">
    <property type="term" value="P:pilus assembly"/>
    <property type="evidence" value="ECO:0007669"/>
    <property type="project" value="InterPro"/>
</dbReference>
<dbReference type="GO" id="GO:0005886">
    <property type="term" value="C:plasma membrane"/>
    <property type="evidence" value="ECO:0007669"/>
    <property type="project" value="TreeGrafter"/>
</dbReference>
<name>A0A0D7E3M1_STUST</name>
<dbReference type="PROSITE" id="PS00662">
    <property type="entry name" value="T2SP_E"/>
    <property type="match status" value="1"/>
</dbReference>
<proteinExistence type="inferred from homology"/>
<dbReference type="GO" id="GO:0005524">
    <property type="term" value="F:ATP binding"/>
    <property type="evidence" value="ECO:0007669"/>
    <property type="project" value="UniProtKB-KW"/>
</dbReference>
<dbReference type="InterPro" id="IPR001482">
    <property type="entry name" value="T2SS/T4SS_dom"/>
</dbReference>
<dbReference type="AlphaFoldDB" id="A0A0D7E3M1"/>
<dbReference type="SUPFAM" id="SSF160246">
    <property type="entry name" value="EspE N-terminal domain-like"/>
    <property type="match status" value="1"/>
</dbReference>
<keyword evidence="5" id="KW-0067">ATP-binding</keyword>
<dbReference type="RefSeq" id="WP_044315484.1">
    <property type="nucleotide sequence ID" value="NZ_JXXD01000141.1"/>
</dbReference>
<dbReference type="NCBIfam" id="TIGR02538">
    <property type="entry name" value="type_IV_pilB"/>
    <property type="match status" value="1"/>
</dbReference>
<dbReference type="InterPro" id="IPR037257">
    <property type="entry name" value="T2SS_E_N_sf"/>
</dbReference>
<dbReference type="Pfam" id="PF05157">
    <property type="entry name" value="MshEN"/>
    <property type="match status" value="1"/>
</dbReference>
<dbReference type="SUPFAM" id="SSF52540">
    <property type="entry name" value="P-loop containing nucleoside triphosphate hydrolases"/>
    <property type="match status" value="1"/>
</dbReference>
<dbReference type="FunFam" id="3.40.50.300:FF:000398">
    <property type="entry name" value="Type IV pilus assembly ATPase PilB"/>
    <property type="match status" value="1"/>
</dbReference>
<dbReference type="PANTHER" id="PTHR30258:SF1">
    <property type="entry name" value="PROTEIN TRANSPORT PROTEIN HOFB HOMOLOG"/>
    <property type="match status" value="1"/>
</dbReference>
<dbReference type="Gene3D" id="3.30.450.90">
    <property type="match status" value="1"/>
</dbReference>
<dbReference type="Gene3D" id="3.30.300.160">
    <property type="entry name" value="Type II secretion system, protein E, N-terminal domain"/>
    <property type="match status" value="1"/>
</dbReference>